<dbReference type="InterPro" id="IPR003018">
    <property type="entry name" value="GAF"/>
</dbReference>
<dbReference type="Gene3D" id="3.30.70.270">
    <property type="match status" value="1"/>
</dbReference>
<dbReference type="InterPro" id="IPR043128">
    <property type="entry name" value="Rev_trsase/Diguanyl_cyclase"/>
</dbReference>
<dbReference type="PANTHER" id="PTHR45138:SF24">
    <property type="entry name" value="DIGUANYLATE CYCLASE DGCC-RELATED"/>
    <property type="match status" value="1"/>
</dbReference>
<dbReference type="PANTHER" id="PTHR45138">
    <property type="entry name" value="REGULATORY COMPONENTS OF SENSORY TRANSDUCTION SYSTEM"/>
    <property type="match status" value="1"/>
</dbReference>
<evidence type="ECO:0000259" key="1">
    <source>
        <dbReference type="PROSITE" id="PS50887"/>
    </source>
</evidence>
<dbReference type="CDD" id="cd01949">
    <property type="entry name" value="GGDEF"/>
    <property type="match status" value="1"/>
</dbReference>
<dbReference type="InterPro" id="IPR029787">
    <property type="entry name" value="Nucleotide_cyclase"/>
</dbReference>
<dbReference type="Gene3D" id="3.30.450.40">
    <property type="match status" value="1"/>
</dbReference>
<dbReference type="Proteomes" id="UP000677913">
    <property type="component" value="Unassembled WGS sequence"/>
</dbReference>
<evidence type="ECO:0000313" key="3">
    <source>
        <dbReference type="Proteomes" id="UP000677913"/>
    </source>
</evidence>
<dbReference type="SUPFAM" id="SSF55781">
    <property type="entry name" value="GAF domain-like"/>
    <property type="match status" value="1"/>
</dbReference>
<dbReference type="GO" id="GO:0005886">
    <property type="term" value="C:plasma membrane"/>
    <property type="evidence" value="ECO:0007669"/>
    <property type="project" value="TreeGrafter"/>
</dbReference>
<reference evidence="2" key="1">
    <citation type="submission" date="2021-04" db="EMBL/GenBank/DDBJ databases">
        <title>Genome based classification of Actinospica acidithermotolerans sp. nov., an actinobacterium isolated from an Indonesian hot spring.</title>
        <authorList>
            <person name="Kusuma A.B."/>
            <person name="Putra K.E."/>
            <person name="Nafisah S."/>
            <person name="Loh J."/>
            <person name="Nouioui I."/>
            <person name="Goodfellow M."/>
        </authorList>
    </citation>
    <scope>NUCLEOTIDE SEQUENCE</scope>
    <source>
        <strain evidence="2">DSM 45618</strain>
    </source>
</reference>
<dbReference type="Pfam" id="PF01590">
    <property type="entry name" value="GAF"/>
    <property type="match status" value="1"/>
</dbReference>
<dbReference type="InterPro" id="IPR050469">
    <property type="entry name" value="Diguanylate_Cyclase"/>
</dbReference>
<gene>
    <name evidence="2" type="ORF">KGA66_28480</name>
</gene>
<dbReference type="SUPFAM" id="SSF55073">
    <property type="entry name" value="Nucleotide cyclase"/>
    <property type="match status" value="1"/>
</dbReference>
<dbReference type="PROSITE" id="PS50887">
    <property type="entry name" value="GGDEF"/>
    <property type="match status" value="1"/>
</dbReference>
<dbReference type="InterPro" id="IPR029016">
    <property type="entry name" value="GAF-like_dom_sf"/>
</dbReference>
<dbReference type="SMART" id="SM00267">
    <property type="entry name" value="GGDEF"/>
    <property type="match status" value="1"/>
</dbReference>
<keyword evidence="3" id="KW-1185">Reference proteome</keyword>
<dbReference type="Pfam" id="PF00990">
    <property type="entry name" value="GGDEF"/>
    <property type="match status" value="1"/>
</dbReference>
<evidence type="ECO:0000313" key="2">
    <source>
        <dbReference type="EMBL" id="MBS2967004.1"/>
    </source>
</evidence>
<dbReference type="GO" id="GO:0043709">
    <property type="term" value="P:cell adhesion involved in single-species biofilm formation"/>
    <property type="evidence" value="ECO:0007669"/>
    <property type="project" value="TreeGrafter"/>
</dbReference>
<dbReference type="AlphaFoldDB" id="A0A8J7WVN9"/>
<proteinExistence type="predicted"/>
<protein>
    <submittedName>
        <fullName evidence="2">Sensor domain-containing diguanylate cyclase</fullName>
    </submittedName>
</protein>
<comment type="caution">
    <text evidence="2">The sequence shown here is derived from an EMBL/GenBank/DDBJ whole genome shotgun (WGS) entry which is preliminary data.</text>
</comment>
<organism evidence="2 3">
    <name type="scientific">Actinocrinis puniceicyclus</name>
    <dbReference type="NCBI Taxonomy" id="977794"/>
    <lineage>
        <taxon>Bacteria</taxon>
        <taxon>Bacillati</taxon>
        <taxon>Actinomycetota</taxon>
        <taxon>Actinomycetes</taxon>
        <taxon>Catenulisporales</taxon>
        <taxon>Actinospicaceae</taxon>
        <taxon>Actinocrinis</taxon>
    </lineage>
</organism>
<dbReference type="GO" id="GO:1902201">
    <property type="term" value="P:negative regulation of bacterial-type flagellum-dependent cell motility"/>
    <property type="evidence" value="ECO:0007669"/>
    <property type="project" value="TreeGrafter"/>
</dbReference>
<dbReference type="InterPro" id="IPR000160">
    <property type="entry name" value="GGDEF_dom"/>
</dbReference>
<dbReference type="SMART" id="SM00065">
    <property type="entry name" value="GAF"/>
    <property type="match status" value="1"/>
</dbReference>
<dbReference type="RefSeq" id="WP_211472623.1">
    <property type="nucleotide sequence ID" value="NZ_JAGSXH010000254.1"/>
</dbReference>
<sequence>MTRPRPGSEAHAAARLRALTGFAKSMAAAHSVEDVIRIAAREAQRDLRAAVASISMWERQTGRLRVLANHGKLAPGESAFPKDESYPVSDFPEILLSEDDLGPWIQVADDEYGDPKRVSMLRRRGRHCALIAPIVYNGRAWGELFAARTIDQPIYDREDVDFAAALTAQIAAGLAKADHVRQIERLAYTDQLTGLANRRSFDARLDAAIDRHAGDGTVVSLIVCDVNGLKRMNDGHGHDHGDALLVQLAGVMSAAAALLPGSLAARLGGDEFCVLIEGYGADDAVRVAEELCTLALTVRGGEGVACGVASTGDRIGDVITRDRLFRLADAAQYRAKRSRSLHPVVAGRGQPPDAAVFALPSPRSALLVSGGPVPDRRAFRGRSGMAIESLLTEAFSALDEEARRTTSAVPIVDRVEVVADVVARGLDAASWYIYCKPSQAEQIAVVRYSVYRTPAEPVPGDESMVSATQQPVGPEHFMGIEDLLLSGGKYLELTDGAYDSEPGNGYGYAPEPPPGAAKLAAAGYTGAVTIGCVAPDRSQWMVAVLLDSISKQPAPAVPLLRALLAAALLR</sequence>
<dbReference type="GO" id="GO:0052621">
    <property type="term" value="F:diguanylate cyclase activity"/>
    <property type="evidence" value="ECO:0007669"/>
    <property type="project" value="TreeGrafter"/>
</dbReference>
<dbReference type="NCBIfam" id="TIGR00254">
    <property type="entry name" value="GGDEF"/>
    <property type="match status" value="1"/>
</dbReference>
<name>A0A8J7WVN9_9ACTN</name>
<feature type="domain" description="GGDEF" evidence="1">
    <location>
        <begin position="217"/>
        <end position="349"/>
    </location>
</feature>
<accession>A0A8J7WVN9</accession>
<dbReference type="EMBL" id="JAGSXH010000254">
    <property type="protein sequence ID" value="MBS2967004.1"/>
    <property type="molecule type" value="Genomic_DNA"/>
</dbReference>